<proteinExistence type="predicted"/>
<accession>A0A9P6ACI5</accession>
<name>A0A9P6ACI5_9AGAM</name>
<comment type="caution">
    <text evidence="2">The sequence shown here is derived from an EMBL/GenBank/DDBJ whole genome shotgun (WGS) entry which is preliminary data.</text>
</comment>
<reference evidence="2" key="1">
    <citation type="journal article" date="2020" name="Nat. Commun.">
        <title>Large-scale genome sequencing of mycorrhizal fungi provides insights into the early evolution of symbiotic traits.</title>
        <authorList>
            <person name="Miyauchi S."/>
            <person name="Kiss E."/>
            <person name="Kuo A."/>
            <person name="Drula E."/>
            <person name="Kohler A."/>
            <person name="Sanchez-Garcia M."/>
            <person name="Morin E."/>
            <person name="Andreopoulos B."/>
            <person name="Barry K.W."/>
            <person name="Bonito G."/>
            <person name="Buee M."/>
            <person name="Carver A."/>
            <person name="Chen C."/>
            <person name="Cichocki N."/>
            <person name="Clum A."/>
            <person name="Culley D."/>
            <person name="Crous P.W."/>
            <person name="Fauchery L."/>
            <person name="Girlanda M."/>
            <person name="Hayes R.D."/>
            <person name="Keri Z."/>
            <person name="LaButti K."/>
            <person name="Lipzen A."/>
            <person name="Lombard V."/>
            <person name="Magnuson J."/>
            <person name="Maillard F."/>
            <person name="Murat C."/>
            <person name="Nolan M."/>
            <person name="Ohm R.A."/>
            <person name="Pangilinan J."/>
            <person name="Pereira M.F."/>
            <person name="Perotto S."/>
            <person name="Peter M."/>
            <person name="Pfister S."/>
            <person name="Riley R."/>
            <person name="Sitrit Y."/>
            <person name="Stielow J.B."/>
            <person name="Szollosi G."/>
            <person name="Zifcakova L."/>
            <person name="Stursova M."/>
            <person name="Spatafora J.W."/>
            <person name="Tedersoo L."/>
            <person name="Vaario L.M."/>
            <person name="Yamada A."/>
            <person name="Yan M."/>
            <person name="Wang P."/>
            <person name="Xu J."/>
            <person name="Bruns T."/>
            <person name="Baldrian P."/>
            <person name="Vilgalys R."/>
            <person name="Dunand C."/>
            <person name="Henrissat B."/>
            <person name="Grigoriev I.V."/>
            <person name="Hibbett D."/>
            <person name="Nagy L.G."/>
            <person name="Martin F.M."/>
        </authorList>
    </citation>
    <scope>NUCLEOTIDE SEQUENCE</scope>
    <source>
        <strain evidence="2">UP504</strain>
    </source>
</reference>
<keyword evidence="3" id="KW-1185">Reference proteome</keyword>
<sequence length="458" mass="51648">MNAVAMSTKEMGEGSTHDALNNFWGDWNYHKILGIDRPTSADETQTGLPPESVTQWEAMIEIWNHDWTKPNPYEFSVSNMTQADIHKELIEVEHVSILNGELPIHATSASSFLAVGFEIEDAQHHLLKEVEAWKTSCTNIQSTNIQEHRLALLKCIQSFHLVQRAYMPEAYAFATSKDEEHDALVHVESIVLYLPSQLPPSLHHGLTATSLAQMEGKLRFPQACDTLVELRQSLSVHAHLAKFKCTEVCGQRPNTHAQGLLDRAQFRMDAIADKYHHVQEAHKTLLGLGNWEHHLQVLKDSDICALSDPDATTGEGFRTLSWIWVSQGVGDNPDVEMHEALRVEWAKSHARKDRWCKEVLLEEEMCWVIAFWGGLPLDILEGVRSYALHQATLQCDRATHLRLIWVPFTTLGSDPKDLELPDQNIPYPEGVNVGDVNNKGPRTDVNDDYDSSGGVFDF</sequence>
<organism evidence="2 3">
    <name type="scientific">Hydnum rufescens UP504</name>
    <dbReference type="NCBI Taxonomy" id="1448309"/>
    <lineage>
        <taxon>Eukaryota</taxon>
        <taxon>Fungi</taxon>
        <taxon>Dikarya</taxon>
        <taxon>Basidiomycota</taxon>
        <taxon>Agaricomycotina</taxon>
        <taxon>Agaricomycetes</taxon>
        <taxon>Cantharellales</taxon>
        <taxon>Hydnaceae</taxon>
        <taxon>Hydnum</taxon>
    </lineage>
</organism>
<dbReference type="AlphaFoldDB" id="A0A9P6ACI5"/>
<feature type="region of interest" description="Disordered" evidence="1">
    <location>
        <begin position="429"/>
        <end position="458"/>
    </location>
</feature>
<dbReference type="OrthoDB" id="2680741at2759"/>
<evidence type="ECO:0000313" key="2">
    <source>
        <dbReference type="EMBL" id="KAF9503087.1"/>
    </source>
</evidence>
<evidence type="ECO:0000313" key="3">
    <source>
        <dbReference type="Proteomes" id="UP000886523"/>
    </source>
</evidence>
<evidence type="ECO:0000256" key="1">
    <source>
        <dbReference type="SAM" id="MobiDB-lite"/>
    </source>
</evidence>
<gene>
    <name evidence="2" type="ORF">BS47DRAFT_1369804</name>
</gene>
<protein>
    <submittedName>
        <fullName evidence="2">Uncharacterized protein</fullName>
    </submittedName>
</protein>
<dbReference type="Proteomes" id="UP000886523">
    <property type="component" value="Unassembled WGS sequence"/>
</dbReference>
<dbReference type="EMBL" id="MU129449">
    <property type="protein sequence ID" value="KAF9503087.1"/>
    <property type="molecule type" value="Genomic_DNA"/>
</dbReference>